<dbReference type="AlphaFoldDB" id="A0A420IPH6"/>
<feature type="region of interest" description="Disordered" evidence="1">
    <location>
        <begin position="383"/>
        <end position="424"/>
    </location>
</feature>
<proteinExistence type="predicted"/>
<sequence>MNTSGISDYHSTYLTLFDSLSCSLQIPKSSQDPYSRLNPQMSVRSNVTRPVDIAITDHPGMAHYDLSMMGIDDETLKMIAFPLRTTSYPNALNSPSISMPLSTMRVSKQLSPRRRLCRRMTFNNGDVNQRFASLQPPQQQSQQYRVPPKKCPSTSRRHRPEITSSRPVSWHASSYIPIPPCENTQASSAPHSETYHSQQSFQLPSTLSGYFTRPISPGSISSPELLPINESESPNNYCPDPVMPTSFYASDSTFLADQSWPIESLPPSSCYYPDELQSPFGKEDSFSYFHLNWNNPHHRHMDKNVMDLPPTPHDTLPCLSDHAVCLPEDASPILDQTKEEDEILIGMGLYDHPESVKSSFVPPYDLFCSHPTSELTLAKTAYGESQGRGLKLEERYIPPPSDDEEDDENEDVDQVELNKNEVIN</sequence>
<protein>
    <submittedName>
        <fullName evidence="2">Putative cell morphogenesis protein las1</fullName>
    </submittedName>
</protein>
<comment type="caution">
    <text evidence="2">The sequence shown here is derived from an EMBL/GenBank/DDBJ whole genome shotgun (WGS) entry which is preliminary data.</text>
</comment>
<gene>
    <name evidence="2" type="ORF">GcM1_227074</name>
</gene>
<accession>A0A420IPH6</accession>
<feature type="compositionally biased region" description="Acidic residues" evidence="1">
    <location>
        <begin position="401"/>
        <end position="414"/>
    </location>
</feature>
<reference evidence="2 3" key="1">
    <citation type="journal article" date="2018" name="BMC Genomics">
        <title>Comparative genome analyses reveal sequence features reflecting distinct modes of host-adaptation between dicot and monocot powdery mildew.</title>
        <authorList>
            <person name="Wu Y."/>
            <person name="Ma X."/>
            <person name="Pan Z."/>
            <person name="Kale S.D."/>
            <person name="Song Y."/>
            <person name="King H."/>
            <person name="Zhang Q."/>
            <person name="Presley C."/>
            <person name="Deng X."/>
            <person name="Wei C.I."/>
            <person name="Xiao S."/>
        </authorList>
    </citation>
    <scope>NUCLEOTIDE SEQUENCE [LARGE SCALE GENOMIC DNA]</scope>
    <source>
        <strain evidence="2">UMSG1</strain>
    </source>
</reference>
<evidence type="ECO:0000256" key="1">
    <source>
        <dbReference type="SAM" id="MobiDB-lite"/>
    </source>
</evidence>
<name>A0A420IPH6_9PEZI</name>
<feature type="region of interest" description="Disordered" evidence="1">
    <location>
        <begin position="134"/>
        <end position="171"/>
    </location>
</feature>
<evidence type="ECO:0000313" key="2">
    <source>
        <dbReference type="EMBL" id="RKF76460.1"/>
    </source>
</evidence>
<dbReference type="Proteomes" id="UP000285326">
    <property type="component" value="Unassembled WGS sequence"/>
</dbReference>
<dbReference type="EMBL" id="MCBS01022712">
    <property type="protein sequence ID" value="RKF76460.1"/>
    <property type="molecule type" value="Genomic_DNA"/>
</dbReference>
<organism evidence="2 3">
    <name type="scientific">Golovinomyces cichoracearum</name>
    <dbReference type="NCBI Taxonomy" id="62708"/>
    <lineage>
        <taxon>Eukaryota</taxon>
        <taxon>Fungi</taxon>
        <taxon>Dikarya</taxon>
        <taxon>Ascomycota</taxon>
        <taxon>Pezizomycotina</taxon>
        <taxon>Leotiomycetes</taxon>
        <taxon>Erysiphales</taxon>
        <taxon>Erysiphaceae</taxon>
        <taxon>Golovinomyces</taxon>
    </lineage>
</organism>
<evidence type="ECO:0000313" key="3">
    <source>
        <dbReference type="Proteomes" id="UP000285326"/>
    </source>
</evidence>